<protein>
    <submittedName>
        <fullName evidence="1">Uncharacterized protein</fullName>
    </submittedName>
</protein>
<dbReference type="AlphaFoldDB" id="A0A316U4G8"/>
<evidence type="ECO:0000313" key="2">
    <source>
        <dbReference type="Proteomes" id="UP000245942"/>
    </source>
</evidence>
<organism evidence="1 2">
    <name type="scientific">Pseudomicrostroma glucosiphilum</name>
    <dbReference type="NCBI Taxonomy" id="1684307"/>
    <lineage>
        <taxon>Eukaryota</taxon>
        <taxon>Fungi</taxon>
        <taxon>Dikarya</taxon>
        <taxon>Basidiomycota</taxon>
        <taxon>Ustilaginomycotina</taxon>
        <taxon>Exobasidiomycetes</taxon>
        <taxon>Microstromatales</taxon>
        <taxon>Microstromatales incertae sedis</taxon>
        <taxon>Pseudomicrostroma</taxon>
    </lineage>
</organism>
<dbReference type="STRING" id="1684307.A0A316U4G8"/>
<feature type="non-terminal residue" evidence="1">
    <location>
        <position position="1"/>
    </location>
</feature>
<accession>A0A316U4G8</accession>
<dbReference type="GeneID" id="37011581"/>
<proteinExistence type="predicted"/>
<keyword evidence="2" id="KW-1185">Reference proteome</keyword>
<gene>
    <name evidence="1" type="ORF">BCV69DRAFT_232751</name>
</gene>
<feature type="non-terminal residue" evidence="1">
    <location>
        <position position="209"/>
    </location>
</feature>
<dbReference type="EMBL" id="KZ819329">
    <property type="protein sequence ID" value="PWN20152.1"/>
    <property type="molecule type" value="Genomic_DNA"/>
</dbReference>
<dbReference type="Proteomes" id="UP000245942">
    <property type="component" value="Unassembled WGS sequence"/>
</dbReference>
<sequence>FTSTQEGPLLTLLFSSAQTQHAALARIETFYEAPAEKGGGKYLSWATIRAEGRQICRGYEAFNFPVEIVRRWIGEMRRAEVGEGREQASDATGPWYEPFCNAEERYLLEYLASLGAVDLLTSEASQPDTKPAQPSAPPTYLISSLSSISSTSLPHERLHALYHLSPTYRQFVSSNWSQLSAKARRVIEHDLSLRGYDERVYLDEWQAYL</sequence>
<reference evidence="1 2" key="1">
    <citation type="journal article" date="2018" name="Mol. Biol. Evol.">
        <title>Broad Genomic Sampling Reveals a Smut Pathogenic Ancestry of the Fungal Clade Ustilaginomycotina.</title>
        <authorList>
            <person name="Kijpornyongpan T."/>
            <person name="Mondo S.J."/>
            <person name="Barry K."/>
            <person name="Sandor L."/>
            <person name="Lee J."/>
            <person name="Lipzen A."/>
            <person name="Pangilinan J."/>
            <person name="LaButti K."/>
            <person name="Hainaut M."/>
            <person name="Henrissat B."/>
            <person name="Grigoriev I.V."/>
            <person name="Spatafora J.W."/>
            <person name="Aime M.C."/>
        </authorList>
    </citation>
    <scope>NUCLEOTIDE SEQUENCE [LARGE SCALE GENOMIC DNA]</scope>
    <source>
        <strain evidence="1 2">MCA 4718</strain>
    </source>
</reference>
<dbReference type="OrthoDB" id="10030313at2759"/>
<evidence type="ECO:0000313" key="1">
    <source>
        <dbReference type="EMBL" id="PWN20152.1"/>
    </source>
</evidence>
<name>A0A316U4G8_9BASI</name>
<dbReference type="RefSeq" id="XP_025347312.1">
    <property type="nucleotide sequence ID" value="XM_025489847.1"/>
</dbReference>